<gene>
    <name evidence="11" type="ORF">NMS_1644</name>
</gene>
<dbReference type="PROSITE" id="PS00189">
    <property type="entry name" value="LIPOYL"/>
    <property type="match status" value="1"/>
</dbReference>
<keyword evidence="6 7" id="KW-0012">Acyltransferase</keyword>
<keyword evidence="12" id="KW-1185">Reference proteome</keyword>
<dbReference type="RefSeq" id="WP_041496219.1">
    <property type="nucleotide sequence ID" value="NZ_AP014548.1"/>
</dbReference>
<evidence type="ECO:0000256" key="8">
    <source>
        <dbReference type="SAM" id="MobiDB-lite"/>
    </source>
</evidence>
<comment type="subunit">
    <text evidence="3">Forms a 24-polypeptide structural core with octahedral symmetry.</text>
</comment>
<feature type="region of interest" description="Disordered" evidence="8">
    <location>
        <begin position="79"/>
        <end position="141"/>
    </location>
</feature>
<sequence length="456" mass="49899">MAKTTDFILPKMGESITEGTILNWLVQEGDSFEEGDIIVEVGTDKVDNEVPAPFDGTMIKYLAGAGDVVEIGKPVAKLEASSGESSKKVTPSDDHQEIKKPAGLEDVSSEKDSDKKKEMLKQVQHDKKRSVSSSSSSSSSVSTSYINKDLFVSPLVDKIARENHMSYEELARIPATGNKGRLRKSDVIQYLKEGRPNQFAQAVSNEPDPTAYRIPQLKFDKGQGKIIEMDRMRSMIADHMVYSVHTSPHVTAYVEADLTDLVNWRNKNKAPFQEKYGEKLTFTPLFVDAVARAIKEFPNINASVDGKNIIVKENINVGMATALPSGNLIVPVVKNADQKSLQEIAADVNRMANLARENKLGGDDIKGGTFTISNVGTFGSLMGTPIINQPEVAILATGIIKKRAEVMTRDGEDSIEIRSMMMLSLSFDHRVVDGFLGGSFLKQVAINLEKAPESSC</sequence>
<dbReference type="SUPFAM" id="SSF52777">
    <property type="entry name" value="CoA-dependent acyltransferases"/>
    <property type="match status" value="1"/>
</dbReference>
<dbReference type="Gene3D" id="4.10.320.10">
    <property type="entry name" value="E3-binding domain"/>
    <property type="match status" value="1"/>
</dbReference>
<organism evidence="11 12">
    <name type="scientific">Nonlabens marinus S1-08</name>
    <dbReference type="NCBI Taxonomy" id="1454201"/>
    <lineage>
        <taxon>Bacteria</taxon>
        <taxon>Pseudomonadati</taxon>
        <taxon>Bacteroidota</taxon>
        <taxon>Flavobacteriia</taxon>
        <taxon>Flavobacteriales</taxon>
        <taxon>Flavobacteriaceae</taxon>
        <taxon>Nonlabens</taxon>
    </lineage>
</organism>
<name>W8VVQ3_9FLAO</name>
<dbReference type="PROSITE" id="PS51826">
    <property type="entry name" value="PSBD"/>
    <property type="match status" value="1"/>
</dbReference>
<dbReference type="InterPro" id="IPR050743">
    <property type="entry name" value="2-oxoacid_DH_E2_comp"/>
</dbReference>
<evidence type="ECO:0000256" key="4">
    <source>
        <dbReference type="ARBA" id="ARBA00022679"/>
    </source>
</evidence>
<keyword evidence="5 7" id="KW-0450">Lipoyl</keyword>
<dbReference type="SUPFAM" id="SSF51230">
    <property type="entry name" value="Single hybrid motif"/>
    <property type="match status" value="1"/>
</dbReference>
<dbReference type="GO" id="GO:0016407">
    <property type="term" value="F:acetyltransferase activity"/>
    <property type="evidence" value="ECO:0007669"/>
    <property type="project" value="TreeGrafter"/>
</dbReference>
<dbReference type="InterPro" id="IPR001078">
    <property type="entry name" value="2-oxoacid_DH_actylTfrase"/>
</dbReference>
<dbReference type="Pfam" id="PF02817">
    <property type="entry name" value="E3_binding"/>
    <property type="match status" value="1"/>
</dbReference>
<dbReference type="CDD" id="cd06849">
    <property type="entry name" value="lipoyl_domain"/>
    <property type="match status" value="1"/>
</dbReference>
<evidence type="ECO:0000313" key="11">
    <source>
        <dbReference type="EMBL" id="BAO55653.1"/>
    </source>
</evidence>
<evidence type="ECO:0000313" key="12">
    <source>
        <dbReference type="Proteomes" id="UP000031760"/>
    </source>
</evidence>
<evidence type="ECO:0000256" key="1">
    <source>
        <dbReference type="ARBA" id="ARBA00001938"/>
    </source>
</evidence>
<evidence type="ECO:0000259" key="10">
    <source>
        <dbReference type="PROSITE" id="PS51826"/>
    </source>
</evidence>
<dbReference type="Pfam" id="PF00198">
    <property type="entry name" value="2-oxoacid_dh"/>
    <property type="match status" value="1"/>
</dbReference>
<dbReference type="OrthoDB" id="9805770at2"/>
<dbReference type="HOGENOM" id="CLU_016733_10_1_10"/>
<evidence type="ECO:0000256" key="3">
    <source>
        <dbReference type="ARBA" id="ARBA00011484"/>
    </source>
</evidence>
<feature type="domain" description="Lipoyl-binding" evidence="9">
    <location>
        <begin position="4"/>
        <end position="79"/>
    </location>
</feature>
<dbReference type="SUPFAM" id="SSF47005">
    <property type="entry name" value="Peripheral subunit-binding domain of 2-oxo acid dehydrogenase complex"/>
    <property type="match status" value="1"/>
</dbReference>
<evidence type="ECO:0000259" key="9">
    <source>
        <dbReference type="PROSITE" id="PS50968"/>
    </source>
</evidence>
<dbReference type="InterPro" id="IPR036625">
    <property type="entry name" value="E3-bd_dom_sf"/>
</dbReference>
<protein>
    <recommendedName>
        <fullName evidence="7">Dihydrolipoamide acetyltransferase component of pyruvate dehydrogenase complex</fullName>
        <ecNumber evidence="7">2.3.1.-</ecNumber>
    </recommendedName>
</protein>
<dbReference type="InterPro" id="IPR000089">
    <property type="entry name" value="Biotin_lipoyl"/>
</dbReference>
<reference evidence="11 12" key="1">
    <citation type="journal article" date="2014" name="Proc. Natl. Acad. Sci. U.S.A.">
        <title>Functional characterization of flavobacteria rhodopsins reveals a unique class of light-driven chloride pump in bacteria.</title>
        <authorList>
            <person name="Yoshizawa S."/>
            <person name="Kumagai Y."/>
            <person name="Kim H."/>
            <person name="Ogura Y."/>
            <person name="Hayashi T."/>
            <person name="Iwasaki W."/>
            <person name="DeLong E.F."/>
            <person name="Kogure K."/>
        </authorList>
    </citation>
    <scope>NUCLEOTIDE SEQUENCE [LARGE SCALE GENOMIC DNA]</scope>
    <source>
        <strain evidence="11 12">S1-08</strain>
    </source>
</reference>
<dbReference type="GO" id="GO:0005737">
    <property type="term" value="C:cytoplasm"/>
    <property type="evidence" value="ECO:0007669"/>
    <property type="project" value="TreeGrafter"/>
</dbReference>
<evidence type="ECO:0000256" key="6">
    <source>
        <dbReference type="ARBA" id="ARBA00023315"/>
    </source>
</evidence>
<dbReference type="Gene3D" id="3.30.559.10">
    <property type="entry name" value="Chloramphenicol acetyltransferase-like domain"/>
    <property type="match status" value="1"/>
</dbReference>
<dbReference type="PROSITE" id="PS50968">
    <property type="entry name" value="BIOTINYL_LIPOYL"/>
    <property type="match status" value="1"/>
</dbReference>
<dbReference type="InterPro" id="IPR023213">
    <property type="entry name" value="CAT-like_dom_sf"/>
</dbReference>
<comment type="cofactor">
    <cofactor evidence="1 7">
        <name>(R)-lipoate</name>
        <dbReference type="ChEBI" id="CHEBI:83088"/>
    </cofactor>
</comment>
<dbReference type="PANTHER" id="PTHR43178:SF5">
    <property type="entry name" value="LIPOAMIDE ACYLTRANSFERASE COMPONENT OF BRANCHED-CHAIN ALPHA-KETO ACID DEHYDROGENASE COMPLEX, MITOCHONDRIAL"/>
    <property type="match status" value="1"/>
</dbReference>
<keyword evidence="4 7" id="KW-0808">Transferase</keyword>
<feature type="domain" description="Peripheral subunit-binding (PSBD)" evidence="10">
    <location>
        <begin position="151"/>
        <end position="191"/>
    </location>
</feature>
<dbReference type="AlphaFoldDB" id="W8VVQ3"/>
<dbReference type="InterPro" id="IPR003016">
    <property type="entry name" value="2-oxoA_DH_lipoyl-BS"/>
</dbReference>
<proteinExistence type="inferred from homology"/>
<dbReference type="Gene3D" id="2.40.50.100">
    <property type="match status" value="1"/>
</dbReference>
<evidence type="ECO:0000256" key="2">
    <source>
        <dbReference type="ARBA" id="ARBA00007317"/>
    </source>
</evidence>
<evidence type="ECO:0000256" key="5">
    <source>
        <dbReference type="ARBA" id="ARBA00022823"/>
    </source>
</evidence>
<dbReference type="KEGG" id="nmf:NMS_1644"/>
<comment type="similarity">
    <text evidence="2 7">Belongs to the 2-oxoacid dehydrogenase family.</text>
</comment>
<dbReference type="InterPro" id="IPR004167">
    <property type="entry name" value="PSBD"/>
</dbReference>
<dbReference type="EC" id="2.3.1.-" evidence="7"/>
<dbReference type="STRING" id="1454201.NMS_1644"/>
<evidence type="ECO:0000256" key="7">
    <source>
        <dbReference type="RuleBase" id="RU003423"/>
    </source>
</evidence>
<feature type="compositionally biased region" description="Low complexity" evidence="8">
    <location>
        <begin position="131"/>
        <end position="141"/>
    </location>
</feature>
<accession>W8VVQ3</accession>
<dbReference type="Proteomes" id="UP000031760">
    <property type="component" value="Chromosome"/>
</dbReference>
<dbReference type="EMBL" id="AP014548">
    <property type="protein sequence ID" value="BAO55653.1"/>
    <property type="molecule type" value="Genomic_DNA"/>
</dbReference>
<dbReference type="PANTHER" id="PTHR43178">
    <property type="entry name" value="DIHYDROLIPOAMIDE ACETYLTRANSFERASE COMPONENT OF PYRUVATE DEHYDROGENASE COMPLEX"/>
    <property type="match status" value="1"/>
</dbReference>
<dbReference type="FunFam" id="3.30.559.10:FF:000007">
    <property type="entry name" value="Dihydrolipoamide acetyltransferase component of pyruvate dehydrogenase complex"/>
    <property type="match status" value="1"/>
</dbReference>
<dbReference type="GO" id="GO:0031405">
    <property type="term" value="F:lipoic acid binding"/>
    <property type="evidence" value="ECO:0007669"/>
    <property type="project" value="TreeGrafter"/>
</dbReference>
<dbReference type="Pfam" id="PF00364">
    <property type="entry name" value="Biotin_lipoyl"/>
    <property type="match status" value="1"/>
</dbReference>
<feature type="compositionally biased region" description="Basic and acidic residues" evidence="8">
    <location>
        <begin position="85"/>
        <end position="125"/>
    </location>
</feature>
<dbReference type="InterPro" id="IPR011053">
    <property type="entry name" value="Single_hybrid_motif"/>
</dbReference>